<geneLocation type="plasmid" evidence="1 2">
    <name>unnamed1</name>
</geneLocation>
<protein>
    <recommendedName>
        <fullName evidence="3">BON domain-containing protein</fullName>
    </recommendedName>
</protein>
<name>A0ABY9BBE0_9CHLR</name>
<sequence length="78" mass="9032">MINVGAAEFYEIKLVGNLDPNWSEWFDKMYLTNEENNITVLRGQVKDQAALHSIFVKIHDLNLTILSVIRLEQNKAEE</sequence>
<evidence type="ECO:0008006" key="3">
    <source>
        <dbReference type="Google" id="ProtNLM"/>
    </source>
</evidence>
<dbReference type="Proteomes" id="UP001431572">
    <property type="component" value="Plasmid unnamed1"/>
</dbReference>
<evidence type="ECO:0000313" key="1">
    <source>
        <dbReference type="EMBL" id="WJW70232.1"/>
    </source>
</evidence>
<accession>A0ABY9BBE0</accession>
<gene>
    <name evidence="1" type="ORF">OZ401_004753</name>
</gene>
<organism evidence="1 2">
    <name type="scientific">Candidatus Chlorohelix allophototropha</name>
    <dbReference type="NCBI Taxonomy" id="3003348"/>
    <lineage>
        <taxon>Bacteria</taxon>
        <taxon>Bacillati</taxon>
        <taxon>Chloroflexota</taxon>
        <taxon>Chloroflexia</taxon>
        <taxon>Candidatus Chloroheliales</taxon>
        <taxon>Candidatus Chloroheliaceae</taxon>
        <taxon>Candidatus Chlorohelix</taxon>
    </lineage>
</organism>
<keyword evidence="1" id="KW-0614">Plasmid</keyword>
<dbReference type="EMBL" id="CP128401">
    <property type="protein sequence ID" value="WJW70232.1"/>
    <property type="molecule type" value="Genomic_DNA"/>
</dbReference>
<proteinExistence type="predicted"/>
<reference evidence="1" key="1">
    <citation type="journal article" date="2024" name="Nature">
        <title>Anoxygenic phototroph of the Chloroflexota uses a type I reaction centre.</title>
        <authorList>
            <person name="Tsuji J.M."/>
            <person name="Shaw N.A."/>
            <person name="Nagashima S."/>
            <person name="Venkiteswaran J.J."/>
            <person name="Schiff S.L."/>
            <person name="Watanabe T."/>
            <person name="Fukui M."/>
            <person name="Hanada S."/>
            <person name="Tank M."/>
            <person name="Neufeld J.D."/>
        </authorList>
    </citation>
    <scope>NUCLEOTIDE SEQUENCE</scope>
    <source>
        <strain evidence="1">L227-S17</strain>
    </source>
</reference>
<dbReference type="RefSeq" id="WP_341472108.1">
    <property type="nucleotide sequence ID" value="NZ_CP128401.1"/>
</dbReference>
<keyword evidence="2" id="KW-1185">Reference proteome</keyword>
<evidence type="ECO:0000313" key="2">
    <source>
        <dbReference type="Proteomes" id="UP001431572"/>
    </source>
</evidence>